<evidence type="ECO:0000256" key="1">
    <source>
        <dbReference type="SAM" id="Phobius"/>
    </source>
</evidence>
<dbReference type="KEGG" id="haby:HLVA_07310"/>
<name>A0AAU9DCY1_9FUSO</name>
<evidence type="ECO:0000259" key="2">
    <source>
        <dbReference type="PROSITE" id="PS51831"/>
    </source>
</evidence>
<dbReference type="SUPFAM" id="SSF55781">
    <property type="entry name" value="GAF domain-like"/>
    <property type="match status" value="1"/>
</dbReference>
<dbReference type="InterPro" id="IPR037522">
    <property type="entry name" value="HD_GYP_dom"/>
</dbReference>
<evidence type="ECO:0000313" key="5">
    <source>
        <dbReference type="Proteomes" id="UP001321582"/>
    </source>
</evidence>
<keyword evidence="1" id="KW-1133">Transmembrane helix</keyword>
<dbReference type="InterPro" id="IPR006675">
    <property type="entry name" value="HDIG_dom"/>
</dbReference>
<dbReference type="InterPro" id="IPR006674">
    <property type="entry name" value="HD_domain"/>
</dbReference>
<evidence type="ECO:0008006" key="6">
    <source>
        <dbReference type="Google" id="ProtNLM"/>
    </source>
</evidence>
<keyword evidence="5" id="KW-1185">Reference proteome</keyword>
<gene>
    <name evidence="4" type="ORF">HLVA_07310</name>
</gene>
<dbReference type="Pfam" id="PF13487">
    <property type="entry name" value="HD_5"/>
    <property type="match status" value="1"/>
</dbReference>
<dbReference type="NCBIfam" id="TIGR00277">
    <property type="entry name" value="HDIG"/>
    <property type="match status" value="1"/>
</dbReference>
<reference evidence="4 5" key="1">
    <citation type="submission" date="2022-11" db="EMBL/GenBank/DDBJ databases">
        <title>Haliovirga abyssi gen. nov., sp. nov., a mesophilic fermentative bacterium isolated from the Iheya North hydrothermal field and the proposal of Haliovirgaceae fam. nov.</title>
        <authorList>
            <person name="Miyazaki U."/>
            <person name="Tame A."/>
            <person name="Miyazaki J."/>
            <person name="Takai K."/>
            <person name="Sawayama S."/>
            <person name="Kitajima M."/>
            <person name="Okamoto A."/>
            <person name="Nakagawa S."/>
        </authorList>
    </citation>
    <scope>NUCLEOTIDE SEQUENCE [LARGE SCALE GENOMIC DNA]</scope>
    <source>
        <strain evidence="4 5">IC12</strain>
    </source>
</reference>
<dbReference type="SMART" id="SM00471">
    <property type="entry name" value="HDc"/>
    <property type="match status" value="1"/>
</dbReference>
<feature type="domain" description="HD" evidence="2">
    <location>
        <begin position="634"/>
        <end position="756"/>
    </location>
</feature>
<dbReference type="RefSeq" id="WP_307905097.1">
    <property type="nucleotide sequence ID" value="NZ_AP027059.1"/>
</dbReference>
<feature type="transmembrane region" description="Helical" evidence="1">
    <location>
        <begin position="225"/>
        <end position="246"/>
    </location>
</feature>
<dbReference type="Proteomes" id="UP001321582">
    <property type="component" value="Chromosome"/>
</dbReference>
<dbReference type="AlphaFoldDB" id="A0AAU9DCY1"/>
<accession>A0AAU9DCY1</accession>
<keyword evidence="1" id="KW-0812">Transmembrane</keyword>
<dbReference type="InterPro" id="IPR003607">
    <property type="entry name" value="HD/PDEase_dom"/>
</dbReference>
<dbReference type="CDD" id="cd00077">
    <property type="entry name" value="HDc"/>
    <property type="match status" value="1"/>
</dbReference>
<feature type="domain" description="HD-GYP" evidence="3">
    <location>
        <begin position="612"/>
        <end position="804"/>
    </location>
</feature>
<dbReference type="PROSITE" id="PS51831">
    <property type="entry name" value="HD"/>
    <property type="match status" value="1"/>
</dbReference>
<dbReference type="PANTHER" id="PTHR43155">
    <property type="entry name" value="CYCLIC DI-GMP PHOSPHODIESTERASE PA4108-RELATED"/>
    <property type="match status" value="1"/>
</dbReference>
<evidence type="ECO:0000259" key="3">
    <source>
        <dbReference type="PROSITE" id="PS51832"/>
    </source>
</evidence>
<keyword evidence="1" id="KW-0472">Membrane</keyword>
<dbReference type="SUPFAM" id="SSF109604">
    <property type="entry name" value="HD-domain/PDEase-like"/>
    <property type="match status" value="1"/>
</dbReference>
<dbReference type="EMBL" id="AP027059">
    <property type="protein sequence ID" value="BDU50162.1"/>
    <property type="molecule type" value="Genomic_DNA"/>
</dbReference>
<evidence type="ECO:0000313" key="4">
    <source>
        <dbReference type="EMBL" id="BDU50162.1"/>
    </source>
</evidence>
<organism evidence="4 5">
    <name type="scientific">Haliovirga abyssi</name>
    <dbReference type="NCBI Taxonomy" id="2996794"/>
    <lineage>
        <taxon>Bacteria</taxon>
        <taxon>Fusobacteriati</taxon>
        <taxon>Fusobacteriota</taxon>
        <taxon>Fusobacteriia</taxon>
        <taxon>Fusobacteriales</taxon>
        <taxon>Haliovirgaceae</taxon>
        <taxon>Haliovirga</taxon>
    </lineage>
</organism>
<protein>
    <recommendedName>
        <fullName evidence="6">HD-GYP domain-containing protein</fullName>
    </recommendedName>
</protein>
<proteinExistence type="predicted"/>
<dbReference type="Gene3D" id="1.10.3210.10">
    <property type="entry name" value="Hypothetical protein af1432"/>
    <property type="match status" value="1"/>
</dbReference>
<dbReference type="PROSITE" id="PS51832">
    <property type="entry name" value="HD_GYP"/>
    <property type="match status" value="1"/>
</dbReference>
<sequence>MYKKATIITITIALLLLLLLNTIINNNNNNIYNNVINEFQIEKSKGINVFLNKLKENNILKLKEILFLKSEKSLSKNYNLYIFNLSGDSEKKYNNMNIYPTFMEFFKILDNRNQEKEFEISYFILEDNFLLLRTIIKSKDKYYVLDSNLKEILLKELSINFSGKFLLEINGNEFPKENIEYFKTKDTCIAKIDLKNLDGFKIATIKNSENLKEYFKNSNIYNFDILILIIIIGVLIVITALIYNIGDDREKLKIKKIISKLLEEDSDFVIEKNYIKDRGVLGEIFKSLNKLKGKILSSKNKIDYYNKKLENSYKDLKNYTYIIELKNKELQDKLKSFQLIKNVLNQGIREISEINNFFKSFMKELCEYRNYKRGEIIYKNTIDFTYEKIIYVSGEDKFIENSYNENLKYLIPDRIIIKENYIEIPLIIKNKFVGSLKFEGIELDGNVEKTLSVLTNEVNLILENSNLYYKMERKIMDLSFLNSIVLAMSSVKNIGEMKDMMEDSIAILFGIKNYKILLYEKGYFLEFKQVNDDIVKIKNSLVEEKRAFIEKKYEIININGEYYIPLVAKENLIGVIKLLGNFNLKKLDDNIVKIFLTQISIILQNNFMMLEHKKQNFNIIKSLAQSIDEKDTYTRGHSERVMEYAVSISKKMDLSKEFIEKIRYAGILHDVGKIGIPENILQKKGKLTDYEYNIIKQHPEKGVKILSHISELDEIIDMVKYHHERPDGLGYPEGLKGIEIPFGARILAVADTFDAMTSDRPYRKGLSIDIAKKELEKYAGTQFDEEIAKVAIQMIETGELKIKG</sequence>